<dbReference type="EMBL" id="LR797816">
    <property type="protein sequence ID" value="CAB4240864.1"/>
    <property type="molecule type" value="Genomic_DNA"/>
</dbReference>
<sequence length="222" mass="23644">MSTYTKLTWPVQDVAAVCALQNVAAPGALLLNGTLFNSSIPGQVSFVRVNIIRSISLTSVNNLSATNFVIQGFQNGAFVTETLAGPNNNTVYGTQIYDIIISVIASTAVTGIQVGTGKVGFLPLLVINPNAGFINYSMEIDIPTSPASGINYSVIKTLAQVSINYITFSNQLTKFFPVAANLTSQTTSQTGNSILITNFILLQVNSSSSPITDTFDFIFLQE</sequence>
<accession>A0A6J5TAI5</accession>
<evidence type="ECO:0000313" key="1">
    <source>
        <dbReference type="EMBL" id="CAB4124206.1"/>
    </source>
</evidence>
<reference evidence="2" key="1">
    <citation type="submission" date="2020-05" db="EMBL/GenBank/DDBJ databases">
        <authorList>
            <person name="Chiriac C."/>
            <person name="Salcher M."/>
            <person name="Ghai R."/>
            <person name="Kavagutti S V."/>
        </authorList>
    </citation>
    <scope>NUCLEOTIDE SEQUENCE</scope>
</reference>
<protein>
    <submittedName>
        <fullName evidence="2">Uncharacterized protein</fullName>
    </submittedName>
</protein>
<evidence type="ECO:0000313" key="2">
    <source>
        <dbReference type="EMBL" id="CAB4240864.1"/>
    </source>
</evidence>
<organism evidence="2">
    <name type="scientific">uncultured Caudovirales phage</name>
    <dbReference type="NCBI Taxonomy" id="2100421"/>
    <lineage>
        <taxon>Viruses</taxon>
        <taxon>Duplodnaviria</taxon>
        <taxon>Heunggongvirae</taxon>
        <taxon>Uroviricota</taxon>
        <taxon>Caudoviricetes</taxon>
        <taxon>Peduoviridae</taxon>
        <taxon>Maltschvirus</taxon>
        <taxon>Maltschvirus maltsch</taxon>
    </lineage>
</organism>
<proteinExistence type="predicted"/>
<name>A0A6J5TAI5_9CAUD</name>
<dbReference type="EMBL" id="LR796177">
    <property type="protein sequence ID" value="CAB4124206.1"/>
    <property type="molecule type" value="Genomic_DNA"/>
</dbReference>
<gene>
    <name evidence="2" type="ORF">UFOVP34_34</name>
    <name evidence="1" type="ORF">UFOVP51_72</name>
</gene>